<evidence type="ECO:0000256" key="1">
    <source>
        <dbReference type="SAM" id="MobiDB-lite"/>
    </source>
</evidence>
<name>A0A9Q4KZR8_9EURY</name>
<dbReference type="AlphaFoldDB" id="A0A9Q4KZR8"/>
<accession>A0A9Q4KZR8</accession>
<feature type="compositionally biased region" description="Basic and acidic residues" evidence="1">
    <location>
        <begin position="31"/>
        <end position="53"/>
    </location>
</feature>
<evidence type="ECO:0000313" key="3">
    <source>
        <dbReference type="Proteomes" id="UP001154061"/>
    </source>
</evidence>
<gene>
    <name evidence="2" type="ORF">NDI89_16035</name>
</gene>
<proteinExistence type="predicted"/>
<feature type="compositionally biased region" description="Basic and acidic residues" evidence="1">
    <location>
        <begin position="1"/>
        <end position="10"/>
    </location>
</feature>
<dbReference type="EMBL" id="JAMQOT010000005">
    <property type="protein sequence ID" value="MDF9747098.1"/>
    <property type="molecule type" value="Genomic_DNA"/>
</dbReference>
<organism evidence="2 3">
    <name type="scientific">Natrinema salsiterrestre</name>
    <dbReference type="NCBI Taxonomy" id="2950540"/>
    <lineage>
        <taxon>Archaea</taxon>
        <taxon>Methanobacteriati</taxon>
        <taxon>Methanobacteriota</taxon>
        <taxon>Stenosarchaea group</taxon>
        <taxon>Halobacteria</taxon>
        <taxon>Halobacteriales</taxon>
        <taxon>Natrialbaceae</taxon>
        <taxon>Natrinema</taxon>
    </lineage>
</organism>
<dbReference type="RefSeq" id="WP_277522883.1">
    <property type="nucleotide sequence ID" value="NZ_JAMQOT010000005.1"/>
</dbReference>
<sequence length="77" mass="8383">MIYGEYKEVGTTDGDDEGDVEADAKSASMDRNGRGKSEKGTRGGEKSDKRENTGEQIDLSGRNRQKPTVVCELSSVR</sequence>
<feature type="region of interest" description="Disordered" evidence="1">
    <location>
        <begin position="1"/>
        <end position="77"/>
    </location>
</feature>
<comment type="caution">
    <text evidence="2">The sequence shown here is derived from an EMBL/GenBank/DDBJ whole genome shotgun (WGS) entry which is preliminary data.</text>
</comment>
<dbReference type="Proteomes" id="UP001154061">
    <property type="component" value="Unassembled WGS sequence"/>
</dbReference>
<protein>
    <submittedName>
        <fullName evidence="2">Uncharacterized protein</fullName>
    </submittedName>
</protein>
<reference evidence="2" key="1">
    <citation type="submission" date="2022-06" db="EMBL/GenBank/DDBJ databases">
        <title>Natrinema sp. a new haloarchaeum isolate from saline soil.</title>
        <authorList>
            <person name="Strakova D."/>
            <person name="Galisteo C."/>
            <person name="Sanchez-Porro C."/>
            <person name="Ventosa A."/>
        </authorList>
    </citation>
    <scope>NUCLEOTIDE SEQUENCE</scope>
    <source>
        <strain evidence="2">S1CR25-10</strain>
    </source>
</reference>
<keyword evidence="3" id="KW-1185">Reference proteome</keyword>
<evidence type="ECO:0000313" key="2">
    <source>
        <dbReference type="EMBL" id="MDF9747098.1"/>
    </source>
</evidence>